<evidence type="ECO:0000313" key="4">
    <source>
        <dbReference type="EMBL" id="KAL0357546.1"/>
    </source>
</evidence>
<feature type="domain" description="DUF676" evidence="3">
    <location>
        <begin position="513"/>
        <end position="611"/>
    </location>
</feature>
<dbReference type="InterPro" id="IPR029058">
    <property type="entry name" value="AB_hydrolase_fold"/>
</dbReference>
<name>A0AAW2PT10_9LAMI</name>
<evidence type="ECO:0000259" key="3">
    <source>
        <dbReference type="Pfam" id="PF05057"/>
    </source>
</evidence>
<dbReference type="InterPro" id="IPR007751">
    <property type="entry name" value="DUF676_lipase-like"/>
</dbReference>
<dbReference type="Gene3D" id="3.40.50.1820">
    <property type="entry name" value="alpha/beta hydrolase"/>
    <property type="match status" value="1"/>
</dbReference>
<comment type="similarity">
    <text evidence="1">Belongs to the FAM135 family.</text>
</comment>
<feature type="compositionally biased region" description="Polar residues" evidence="2">
    <location>
        <begin position="485"/>
        <end position="505"/>
    </location>
</feature>
<dbReference type="InterPro" id="IPR044294">
    <property type="entry name" value="Lipase-like"/>
</dbReference>
<dbReference type="PANTHER" id="PTHR12482:SF5">
    <property type="entry name" value="DUF676 DOMAIN-CONTAINING PROTEIN"/>
    <property type="match status" value="1"/>
</dbReference>
<organism evidence="4">
    <name type="scientific">Sesamum calycinum</name>
    <dbReference type="NCBI Taxonomy" id="2727403"/>
    <lineage>
        <taxon>Eukaryota</taxon>
        <taxon>Viridiplantae</taxon>
        <taxon>Streptophyta</taxon>
        <taxon>Embryophyta</taxon>
        <taxon>Tracheophyta</taxon>
        <taxon>Spermatophyta</taxon>
        <taxon>Magnoliopsida</taxon>
        <taxon>eudicotyledons</taxon>
        <taxon>Gunneridae</taxon>
        <taxon>Pentapetalae</taxon>
        <taxon>asterids</taxon>
        <taxon>lamiids</taxon>
        <taxon>Lamiales</taxon>
        <taxon>Pedaliaceae</taxon>
        <taxon>Sesamum</taxon>
    </lineage>
</organism>
<dbReference type="PANTHER" id="PTHR12482">
    <property type="entry name" value="LIPASE ROG1-RELATED-RELATED"/>
    <property type="match status" value="1"/>
</dbReference>
<dbReference type="Pfam" id="PF12394">
    <property type="entry name" value="DUF3657"/>
    <property type="match status" value="1"/>
</dbReference>
<accession>A0AAW2PT10</accession>
<dbReference type="EMBL" id="JACGWM010000008">
    <property type="protein sequence ID" value="KAL0357546.1"/>
    <property type="molecule type" value="Genomic_DNA"/>
</dbReference>
<dbReference type="InterPro" id="IPR022122">
    <property type="entry name" value="DUF3657"/>
</dbReference>
<feature type="region of interest" description="Disordered" evidence="2">
    <location>
        <begin position="314"/>
        <end position="333"/>
    </location>
</feature>
<dbReference type="AlphaFoldDB" id="A0AAW2PT10"/>
<evidence type="ECO:0000256" key="1">
    <source>
        <dbReference type="ARBA" id="ARBA00007949"/>
    </source>
</evidence>
<reference evidence="4" key="1">
    <citation type="submission" date="2020-06" db="EMBL/GenBank/DDBJ databases">
        <authorList>
            <person name="Li T."/>
            <person name="Hu X."/>
            <person name="Zhang T."/>
            <person name="Song X."/>
            <person name="Zhang H."/>
            <person name="Dai N."/>
            <person name="Sheng W."/>
            <person name="Hou X."/>
            <person name="Wei L."/>
        </authorList>
    </citation>
    <scope>NUCLEOTIDE SEQUENCE</scope>
    <source>
        <strain evidence="4">KEN8</strain>
        <tissue evidence="4">Leaf</tissue>
    </source>
</reference>
<comment type="caution">
    <text evidence="4">The sequence shown here is derived from an EMBL/GenBank/DDBJ whole genome shotgun (WGS) entry which is preliminary data.</text>
</comment>
<gene>
    <name evidence="4" type="ORF">Scaly_1440300</name>
</gene>
<feature type="region of interest" description="Disordered" evidence="2">
    <location>
        <begin position="474"/>
        <end position="505"/>
    </location>
</feature>
<protein>
    <submittedName>
        <fullName evidence="4">Protein FAM</fullName>
    </submittedName>
</protein>
<dbReference type="SUPFAM" id="SSF53474">
    <property type="entry name" value="alpha/beta-Hydrolases"/>
    <property type="match status" value="1"/>
</dbReference>
<proteinExistence type="inferred from homology"/>
<dbReference type="Pfam" id="PF05057">
    <property type="entry name" value="DUF676"/>
    <property type="match status" value="1"/>
</dbReference>
<evidence type="ECO:0000256" key="2">
    <source>
        <dbReference type="SAM" id="MobiDB-lite"/>
    </source>
</evidence>
<reference evidence="4" key="2">
    <citation type="journal article" date="2024" name="Plant">
        <title>Genomic evolution and insights into agronomic trait innovations of Sesamum species.</title>
        <authorList>
            <person name="Miao H."/>
            <person name="Wang L."/>
            <person name="Qu L."/>
            <person name="Liu H."/>
            <person name="Sun Y."/>
            <person name="Le M."/>
            <person name="Wang Q."/>
            <person name="Wei S."/>
            <person name="Zheng Y."/>
            <person name="Lin W."/>
            <person name="Duan Y."/>
            <person name="Cao H."/>
            <person name="Xiong S."/>
            <person name="Wang X."/>
            <person name="Wei L."/>
            <person name="Li C."/>
            <person name="Ma Q."/>
            <person name="Ju M."/>
            <person name="Zhao R."/>
            <person name="Li G."/>
            <person name="Mu C."/>
            <person name="Tian Q."/>
            <person name="Mei H."/>
            <person name="Zhang T."/>
            <person name="Gao T."/>
            <person name="Zhang H."/>
        </authorList>
    </citation>
    <scope>NUCLEOTIDE SEQUENCE</scope>
    <source>
        <strain evidence="4">KEN8</strain>
    </source>
</reference>
<sequence length="745" mass="84651">MSVLLQRLKWIINGFNKSPSFTPKRLDGPDVKPSHQLNFDQLEKQQAVKPNSLKPNREIFKQPMLEAAHEISIYIHRFHNLDLFQQGWYQLKITMRWEDEDSGSLGTPARVVQYEAPDLGSDDIYGVWRIDDIDHSFSTQPFRIRYARQDVLLAMMVSFNLSLSKLEGPPASAVILKFELLYTPVLENRFNVQACLDTSPAAVHEFRLPPKALLGLHAYCPVHFDAFHAVLVDTSIHVSLLKSGVHSSSLKILSDPRTNDDDIDGEHDKSKQVMLVKALSSARDILLEELQKLSKAINQPIDINDITSNELFGSTPRSDRERAGAKVPGQKPNDEVDFRDDGLLYSLSVDKLLRANIKKIVEFLCNQWALDRRAEWSIWMVYTKVEMPHQYISNVVDDSSIHGLRGRAPSLRKLTGDPAQSAAMRAELHRRSIAQMRINNRSIQDLHIFGDPSRVPIVLVERVVNAPVRPTSGNSYFSHVDQKDTNSLTTGVGSDSSNKLSGASPRQSGRVLKIVVFVHGFQGHHLDLRLVRNQWLLIDPKVEFLMSEVNEEKTSGDFREMGQRLAQEVVSFLKKKMDKVSRSGVLRSIKLSFVGHSIGNIILRTALTDILIFTVRTGKKFNLYSSAFKRPKERTLENFRNIILLSSPQDGYVPYHSARMEMCTAASADYSKKGKVFLEMLNDLMDQIRAPSSEHRVFMRCDVNFDVSMQGRNLNTIIGRAAHIEFLETDIFAKFLMWSFPDLFR</sequence>